<feature type="transmembrane region" description="Helical" evidence="1">
    <location>
        <begin position="7"/>
        <end position="27"/>
    </location>
</feature>
<keyword evidence="1" id="KW-1133">Transmembrane helix</keyword>
<proteinExistence type="predicted"/>
<dbReference type="AlphaFoldDB" id="A0A6C0CHJ8"/>
<name>A0A6C0CHJ8_9ZZZZ</name>
<sequence length="145" mass="15877">MDIVIKSGLLFGGFTVVGGCIIMAATFMKCGKYNVSSAFQNGAIMGSFPTISFALGSFFEFVRNPFIHFFEGFGIEHEMAIKFGMGYLMMLFIWPATIWGVMNGETAACVATVDEMTAFKTKMLDQLHNKQKAEAKDTAPPPKTS</sequence>
<evidence type="ECO:0000313" key="2">
    <source>
        <dbReference type="EMBL" id="QHT03773.1"/>
    </source>
</evidence>
<keyword evidence="1" id="KW-0812">Transmembrane</keyword>
<organism evidence="2">
    <name type="scientific">viral metagenome</name>
    <dbReference type="NCBI Taxonomy" id="1070528"/>
    <lineage>
        <taxon>unclassified sequences</taxon>
        <taxon>metagenomes</taxon>
        <taxon>organismal metagenomes</taxon>
    </lineage>
</organism>
<feature type="transmembrane region" description="Helical" evidence="1">
    <location>
        <begin position="39"/>
        <end position="62"/>
    </location>
</feature>
<protein>
    <submittedName>
        <fullName evidence="2">Uncharacterized protein</fullName>
    </submittedName>
</protein>
<dbReference type="PROSITE" id="PS51257">
    <property type="entry name" value="PROKAR_LIPOPROTEIN"/>
    <property type="match status" value="1"/>
</dbReference>
<feature type="transmembrane region" description="Helical" evidence="1">
    <location>
        <begin position="83"/>
        <end position="102"/>
    </location>
</feature>
<keyword evidence="1" id="KW-0472">Membrane</keyword>
<evidence type="ECO:0000256" key="1">
    <source>
        <dbReference type="SAM" id="Phobius"/>
    </source>
</evidence>
<dbReference type="EMBL" id="MN739416">
    <property type="protein sequence ID" value="QHT03773.1"/>
    <property type="molecule type" value="Genomic_DNA"/>
</dbReference>
<accession>A0A6C0CHJ8</accession>
<reference evidence="2" key="1">
    <citation type="journal article" date="2020" name="Nature">
        <title>Giant virus diversity and host interactions through global metagenomics.</title>
        <authorList>
            <person name="Schulz F."/>
            <person name="Roux S."/>
            <person name="Paez-Espino D."/>
            <person name="Jungbluth S."/>
            <person name="Walsh D.A."/>
            <person name="Denef V.J."/>
            <person name="McMahon K.D."/>
            <person name="Konstantinidis K.T."/>
            <person name="Eloe-Fadrosh E.A."/>
            <person name="Kyrpides N.C."/>
            <person name="Woyke T."/>
        </authorList>
    </citation>
    <scope>NUCLEOTIDE SEQUENCE</scope>
    <source>
        <strain evidence="2">GVMAG-M-3300021120-1</strain>
    </source>
</reference>